<reference evidence="5 6" key="1">
    <citation type="submission" date="2015-09" db="EMBL/GenBank/DDBJ databases">
        <title>Sorangium comparison.</title>
        <authorList>
            <person name="Zaburannyi N."/>
            <person name="Bunk B."/>
            <person name="Overmann J."/>
            <person name="Mueller R."/>
        </authorList>
    </citation>
    <scope>NUCLEOTIDE SEQUENCE [LARGE SCALE GENOMIC DNA]</scope>
    <source>
        <strain evidence="5 6">So ce836</strain>
    </source>
</reference>
<feature type="domain" description="GAF" evidence="4">
    <location>
        <begin position="111"/>
        <end position="258"/>
    </location>
</feature>
<accession>A0A4P2R3U4</accession>
<dbReference type="Gene3D" id="1.10.274.10">
    <property type="entry name" value="PtsI, HPr-binding domain"/>
    <property type="match status" value="1"/>
</dbReference>
<evidence type="ECO:0000256" key="3">
    <source>
        <dbReference type="SAM" id="MobiDB-lite"/>
    </source>
</evidence>
<gene>
    <name evidence="5" type="primary">ptsI</name>
    <name evidence="5" type="ORF">SOCE836_096010</name>
</gene>
<keyword evidence="5" id="KW-0670">Pyruvate</keyword>
<keyword evidence="2 5" id="KW-0808">Transferase</keyword>
<feature type="compositionally biased region" description="Low complexity" evidence="3">
    <location>
        <begin position="49"/>
        <end position="70"/>
    </location>
</feature>
<feature type="region of interest" description="Disordered" evidence="3">
    <location>
        <begin position="1"/>
        <end position="87"/>
    </location>
</feature>
<dbReference type="InterPro" id="IPR029016">
    <property type="entry name" value="GAF-like_dom_sf"/>
</dbReference>
<dbReference type="SMART" id="SM00065">
    <property type="entry name" value="GAF"/>
    <property type="match status" value="1"/>
</dbReference>
<organism evidence="5 6">
    <name type="scientific">Sorangium cellulosum</name>
    <name type="common">Polyangium cellulosum</name>
    <dbReference type="NCBI Taxonomy" id="56"/>
    <lineage>
        <taxon>Bacteria</taxon>
        <taxon>Pseudomonadati</taxon>
        <taxon>Myxococcota</taxon>
        <taxon>Polyangia</taxon>
        <taxon>Polyangiales</taxon>
        <taxon>Polyangiaceae</taxon>
        <taxon>Sorangium</taxon>
    </lineage>
</organism>
<dbReference type="InterPro" id="IPR003018">
    <property type="entry name" value="GAF"/>
</dbReference>
<dbReference type="AlphaFoldDB" id="A0A4P2R3U4"/>
<evidence type="ECO:0000313" key="6">
    <source>
        <dbReference type="Proteomes" id="UP000295497"/>
    </source>
</evidence>
<dbReference type="SUPFAM" id="SSF55781">
    <property type="entry name" value="GAF domain-like"/>
    <property type="match status" value="1"/>
</dbReference>
<sequence length="527" mass="55421">MSSRTDDPKATHPPTELEAIASPPAAPLDVEGAREGLVDGGPPDERHAGAGSPAPSDPAGSSARAAQAGGETEPEGEDAPPSVTSARIHVRRDERLDLVIEYLAFVAKPMPLSLLLDEAPQRIAAILGADVASLYLLEGDGDELVLRGNVGFPREARGTVRLSVGQGITGMAVECLRPISVVQATEHERYRAFPELREERFPVFLAAPILGSGRPLGALVVQRAGDRAFTARDVELLMALTAPIAAGARHAQVLDELRERRRRTGGGTRKVTLPGLPVVPGRALGAIAALRRPASSSLGPQRGRGDPKLLRLAFDIAEKALVELHARAAERGIAQDAAFLSTYLLMIGDGRLRARAFELAAGGRTVAQALGTVAREVARAANGIVGDPFLQDRARDIEDLCDAILMLATPDARAELPSKAVLVGDQLTVFDLLISARANPVGVALSERSGPRSHVLLQLLGVPSIVDVAGAFRWASPGDVALLDADHGFLVINPSRAEVATVRAARRKGPPLPGPTPDDDGEDEPTN</sequence>
<dbReference type="Gene3D" id="3.50.30.10">
    <property type="entry name" value="Phosphohistidine domain"/>
    <property type="match status" value="1"/>
</dbReference>
<feature type="compositionally biased region" description="Acidic residues" evidence="3">
    <location>
        <begin position="517"/>
        <end position="527"/>
    </location>
</feature>
<dbReference type="SUPFAM" id="SSF47831">
    <property type="entry name" value="Enzyme I of the PEP:sugar phosphotransferase system HPr-binding (sub)domain"/>
    <property type="match status" value="1"/>
</dbReference>
<dbReference type="InterPro" id="IPR036618">
    <property type="entry name" value="PtsI_HPr-bd_sf"/>
</dbReference>
<dbReference type="RefSeq" id="WP_129580016.1">
    <property type="nucleotide sequence ID" value="NZ_CP012672.1"/>
</dbReference>
<dbReference type="Pfam" id="PF05524">
    <property type="entry name" value="PEP-utilisers_N"/>
    <property type="match status" value="1"/>
</dbReference>
<feature type="compositionally biased region" description="Basic and acidic residues" evidence="3">
    <location>
        <begin position="31"/>
        <end position="48"/>
    </location>
</feature>
<dbReference type="GO" id="GO:0008965">
    <property type="term" value="F:phosphoenolpyruvate-protein phosphotransferase activity"/>
    <property type="evidence" value="ECO:0007669"/>
    <property type="project" value="UniProtKB-EC"/>
</dbReference>
<dbReference type="EC" id="2.7.3.9" evidence="5"/>
<evidence type="ECO:0000313" key="5">
    <source>
        <dbReference type="EMBL" id="AUX37378.1"/>
    </source>
</evidence>
<comment type="similarity">
    <text evidence="1">Belongs to the PEP-utilizing enzyme family.</text>
</comment>
<dbReference type="PANTHER" id="PTHR46244">
    <property type="entry name" value="PHOSPHOENOLPYRUVATE-PROTEIN PHOSPHOTRANSFERASE"/>
    <property type="match status" value="1"/>
</dbReference>
<dbReference type="Gene3D" id="3.30.450.40">
    <property type="match status" value="1"/>
</dbReference>
<dbReference type="InterPro" id="IPR050499">
    <property type="entry name" value="PEP-utilizing_PTS_enzyme"/>
</dbReference>
<evidence type="ECO:0000256" key="2">
    <source>
        <dbReference type="ARBA" id="ARBA00022679"/>
    </source>
</evidence>
<evidence type="ECO:0000256" key="1">
    <source>
        <dbReference type="ARBA" id="ARBA00007837"/>
    </source>
</evidence>
<evidence type="ECO:0000259" key="4">
    <source>
        <dbReference type="SMART" id="SM00065"/>
    </source>
</evidence>
<proteinExistence type="inferred from homology"/>
<dbReference type="GO" id="GO:0009401">
    <property type="term" value="P:phosphoenolpyruvate-dependent sugar phosphotransferase system"/>
    <property type="evidence" value="ECO:0007669"/>
    <property type="project" value="InterPro"/>
</dbReference>
<name>A0A4P2R3U4_SORCE</name>
<dbReference type="InterPro" id="IPR036637">
    <property type="entry name" value="Phosphohistidine_dom_sf"/>
</dbReference>
<dbReference type="Pfam" id="PF13185">
    <property type="entry name" value="GAF_2"/>
    <property type="match status" value="1"/>
</dbReference>
<protein>
    <submittedName>
        <fullName evidence="5">Phosphoenolpyruvate-protein phosphotransferase</fullName>
        <ecNumber evidence="5">2.7.3.9</ecNumber>
    </submittedName>
</protein>
<dbReference type="EMBL" id="CP012672">
    <property type="protein sequence ID" value="AUX37378.1"/>
    <property type="molecule type" value="Genomic_DNA"/>
</dbReference>
<dbReference type="Proteomes" id="UP000295497">
    <property type="component" value="Chromosome"/>
</dbReference>
<dbReference type="InterPro" id="IPR008731">
    <property type="entry name" value="PTS_EIN"/>
</dbReference>
<dbReference type="SUPFAM" id="SSF52009">
    <property type="entry name" value="Phosphohistidine domain"/>
    <property type="match status" value="1"/>
</dbReference>
<feature type="region of interest" description="Disordered" evidence="3">
    <location>
        <begin position="502"/>
        <end position="527"/>
    </location>
</feature>
<feature type="compositionally biased region" description="Basic and acidic residues" evidence="3">
    <location>
        <begin position="1"/>
        <end position="10"/>
    </location>
</feature>
<dbReference type="PANTHER" id="PTHR46244:SF6">
    <property type="entry name" value="PHOSPHOENOLPYRUVATE-PROTEIN PHOSPHOTRANSFERASE"/>
    <property type="match status" value="1"/>
</dbReference>